<proteinExistence type="predicted"/>
<name>A0ACB5T1U4_AMBMO</name>
<sequence length="271" mass="29252">MRDSDSKSVSANKAAMSITSTLYDRRALDCSEDKPLINSLNHLTFLTSSSLKVRDALANDGGLERLVAIMYAAKKPKNEMEKCSFAWKWVLAFQSLVLLGTRGSESVRRRLVDAGMIPLIATILDNYIISKKPSWATSSSSGSSRGGTNNSLSQGTTRNINHAVSNTTINATANTNTAPALHSRTSRNSTTPLDHTPTNNLPIGTHTAGLTSPVHRANQTIIDDNITEAQIDSVFEEVTNLVDQADQTILEAELAIQLHENAVAELSTVFG</sequence>
<gene>
    <name evidence="1" type="ORF">Amon02_000378700</name>
</gene>
<organism evidence="1 2">
    <name type="scientific">Ambrosiozyma monospora</name>
    <name type="common">Yeast</name>
    <name type="synonym">Endomycopsis monosporus</name>
    <dbReference type="NCBI Taxonomy" id="43982"/>
    <lineage>
        <taxon>Eukaryota</taxon>
        <taxon>Fungi</taxon>
        <taxon>Dikarya</taxon>
        <taxon>Ascomycota</taxon>
        <taxon>Saccharomycotina</taxon>
        <taxon>Pichiomycetes</taxon>
        <taxon>Pichiales</taxon>
        <taxon>Pichiaceae</taxon>
        <taxon>Ambrosiozyma</taxon>
    </lineage>
</organism>
<reference evidence="1" key="1">
    <citation type="submission" date="2023-04" db="EMBL/GenBank/DDBJ databases">
        <title>Ambrosiozyma monospora NBRC 10751.</title>
        <authorList>
            <person name="Ichikawa N."/>
            <person name="Sato H."/>
            <person name="Tonouchi N."/>
        </authorList>
    </citation>
    <scope>NUCLEOTIDE SEQUENCE</scope>
    <source>
        <strain evidence="1">NBRC 10751</strain>
    </source>
</reference>
<accession>A0ACB5T1U4</accession>
<keyword evidence="2" id="KW-1185">Reference proteome</keyword>
<protein>
    <submittedName>
        <fullName evidence="1">Unnamed protein product</fullName>
    </submittedName>
</protein>
<dbReference type="Proteomes" id="UP001165064">
    <property type="component" value="Unassembled WGS sequence"/>
</dbReference>
<evidence type="ECO:0000313" key="1">
    <source>
        <dbReference type="EMBL" id="GME79143.1"/>
    </source>
</evidence>
<evidence type="ECO:0000313" key="2">
    <source>
        <dbReference type="Proteomes" id="UP001165064"/>
    </source>
</evidence>
<comment type="caution">
    <text evidence="1">The sequence shown here is derived from an EMBL/GenBank/DDBJ whole genome shotgun (WGS) entry which is preliminary data.</text>
</comment>
<dbReference type="EMBL" id="BSXS01002459">
    <property type="protein sequence ID" value="GME79143.1"/>
    <property type="molecule type" value="Genomic_DNA"/>
</dbReference>